<evidence type="ECO:0000313" key="1">
    <source>
        <dbReference type="EMBL" id="OKP01862.1"/>
    </source>
</evidence>
<protein>
    <submittedName>
        <fullName evidence="1">Uncharacterized protein</fullName>
    </submittedName>
</protein>
<reference evidence="1 2" key="1">
    <citation type="submission" date="2016-09" db="EMBL/GenBank/DDBJ databases">
        <title>Xenorhabdus thuongxuanensis sp. nov. and Xenorhabdus eapokensis sp. nov., isolated from Steinernema species.</title>
        <authorList>
            <person name="Kaempfer P."/>
            <person name="Tobias N.J."/>
            <person name="Phan Ke L."/>
            <person name="Bode H.B."/>
            <person name="Glaeser S.P."/>
        </authorList>
    </citation>
    <scope>NUCLEOTIDE SEQUENCE [LARGE SCALE GENOMIC DNA]</scope>
    <source>
        <strain evidence="1 2">30TX1</strain>
    </source>
</reference>
<comment type="caution">
    <text evidence="1">The sequence shown here is derived from an EMBL/GenBank/DDBJ whole genome shotgun (WGS) entry which is preliminary data.</text>
</comment>
<dbReference type="Proteomes" id="UP000186277">
    <property type="component" value="Unassembled WGS sequence"/>
</dbReference>
<proteinExistence type="predicted"/>
<name>A0A1Q5TNT8_9GAMM</name>
<accession>A0A1Q5TNT8</accession>
<sequence length="111" mass="12699">MVNIMITSQKTFTNMTNYYIAIDVRGGISGSTLPEEEAYITLPAGQQGTVSYGGDFMYYLRVHFENNGNVNFTQTLIDISRTGTLYHFFNENESFKIGFDDDSFMLKLTRY</sequence>
<organism evidence="1 2">
    <name type="scientific">Xenorhabdus thuongxuanensis</name>
    <dbReference type="NCBI Taxonomy" id="1873484"/>
    <lineage>
        <taxon>Bacteria</taxon>
        <taxon>Pseudomonadati</taxon>
        <taxon>Pseudomonadota</taxon>
        <taxon>Gammaproteobacteria</taxon>
        <taxon>Enterobacterales</taxon>
        <taxon>Morganellaceae</taxon>
        <taxon>Xenorhabdus</taxon>
    </lineage>
</organism>
<gene>
    <name evidence="1" type="ORF">Xentx_03305</name>
</gene>
<dbReference type="AlphaFoldDB" id="A0A1Q5TNT8"/>
<keyword evidence="2" id="KW-1185">Reference proteome</keyword>
<evidence type="ECO:0000313" key="2">
    <source>
        <dbReference type="Proteomes" id="UP000186277"/>
    </source>
</evidence>
<dbReference type="EMBL" id="MKGR01000037">
    <property type="protein sequence ID" value="OKP01862.1"/>
    <property type="molecule type" value="Genomic_DNA"/>
</dbReference>